<dbReference type="EMBL" id="ML180034">
    <property type="protein sequence ID" value="THU79375.1"/>
    <property type="molecule type" value="Genomic_DNA"/>
</dbReference>
<name>A0A4V4HBG9_DENBC</name>
<gene>
    <name evidence="1" type="ORF">K435DRAFT_810777</name>
</gene>
<dbReference type="OrthoDB" id="3051833at2759"/>
<evidence type="ECO:0008006" key="3">
    <source>
        <dbReference type="Google" id="ProtNLM"/>
    </source>
</evidence>
<evidence type="ECO:0000313" key="1">
    <source>
        <dbReference type="EMBL" id="THU79375.1"/>
    </source>
</evidence>
<dbReference type="Proteomes" id="UP000297245">
    <property type="component" value="Unassembled WGS sequence"/>
</dbReference>
<accession>A0A4V4HBG9</accession>
<dbReference type="Pfam" id="PF14223">
    <property type="entry name" value="Retrotran_gag_2"/>
    <property type="match status" value="1"/>
</dbReference>
<proteinExistence type="predicted"/>
<keyword evidence="2" id="KW-1185">Reference proteome</keyword>
<evidence type="ECO:0000313" key="2">
    <source>
        <dbReference type="Proteomes" id="UP000297245"/>
    </source>
</evidence>
<organism evidence="1 2">
    <name type="scientific">Dendrothele bispora (strain CBS 962.96)</name>
    <dbReference type="NCBI Taxonomy" id="1314807"/>
    <lineage>
        <taxon>Eukaryota</taxon>
        <taxon>Fungi</taxon>
        <taxon>Dikarya</taxon>
        <taxon>Basidiomycota</taxon>
        <taxon>Agaricomycotina</taxon>
        <taxon>Agaricomycetes</taxon>
        <taxon>Agaricomycetidae</taxon>
        <taxon>Agaricales</taxon>
        <taxon>Agaricales incertae sedis</taxon>
        <taxon>Dendrothele</taxon>
    </lineage>
</organism>
<sequence length="209" mass="23014">MEDSTLTHVRGYEEDPAGLWAHLASLYADSGVGAAVRLLREFAAVKYRGGVDDMAKVMGRIRSIADELEQNHEDRPSDNQIIAIMLNSVSGNPDFKDPITTLENSKEPLTINDVEIALIRRARNIKDDGNASSGGVTGIDDGHLASAMMTTRTIIRCSNCQHIGHLIQDCFREGGGKEGQYPQWYLDLRKKKDEEETAMAATAVKSYAF</sequence>
<protein>
    <recommendedName>
        <fullName evidence="3">CCHC-type domain-containing protein</fullName>
    </recommendedName>
</protein>
<dbReference type="AlphaFoldDB" id="A0A4V4HBG9"/>
<reference evidence="1 2" key="1">
    <citation type="journal article" date="2019" name="Nat. Ecol. Evol.">
        <title>Megaphylogeny resolves global patterns of mushroom evolution.</title>
        <authorList>
            <person name="Varga T."/>
            <person name="Krizsan K."/>
            <person name="Foldi C."/>
            <person name="Dima B."/>
            <person name="Sanchez-Garcia M."/>
            <person name="Sanchez-Ramirez S."/>
            <person name="Szollosi G.J."/>
            <person name="Szarkandi J.G."/>
            <person name="Papp V."/>
            <person name="Albert L."/>
            <person name="Andreopoulos W."/>
            <person name="Angelini C."/>
            <person name="Antonin V."/>
            <person name="Barry K.W."/>
            <person name="Bougher N.L."/>
            <person name="Buchanan P."/>
            <person name="Buyck B."/>
            <person name="Bense V."/>
            <person name="Catcheside P."/>
            <person name="Chovatia M."/>
            <person name="Cooper J."/>
            <person name="Damon W."/>
            <person name="Desjardin D."/>
            <person name="Finy P."/>
            <person name="Geml J."/>
            <person name="Haridas S."/>
            <person name="Hughes K."/>
            <person name="Justo A."/>
            <person name="Karasinski D."/>
            <person name="Kautmanova I."/>
            <person name="Kiss B."/>
            <person name="Kocsube S."/>
            <person name="Kotiranta H."/>
            <person name="LaButti K.M."/>
            <person name="Lechner B.E."/>
            <person name="Liimatainen K."/>
            <person name="Lipzen A."/>
            <person name="Lukacs Z."/>
            <person name="Mihaltcheva S."/>
            <person name="Morgado L.N."/>
            <person name="Niskanen T."/>
            <person name="Noordeloos M.E."/>
            <person name="Ohm R.A."/>
            <person name="Ortiz-Santana B."/>
            <person name="Ovrebo C."/>
            <person name="Racz N."/>
            <person name="Riley R."/>
            <person name="Savchenko A."/>
            <person name="Shiryaev A."/>
            <person name="Soop K."/>
            <person name="Spirin V."/>
            <person name="Szebenyi C."/>
            <person name="Tomsovsky M."/>
            <person name="Tulloss R.E."/>
            <person name="Uehling J."/>
            <person name="Grigoriev I.V."/>
            <person name="Vagvolgyi C."/>
            <person name="Papp T."/>
            <person name="Martin F.M."/>
            <person name="Miettinen O."/>
            <person name="Hibbett D.S."/>
            <person name="Nagy L.G."/>
        </authorList>
    </citation>
    <scope>NUCLEOTIDE SEQUENCE [LARGE SCALE GENOMIC DNA]</scope>
    <source>
        <strain evidence="1 2">CBS 962.96</strain>
    </source>
</reference>